<keyword evidence="6" id="KW-1185">Reference proteome</keyword>
<evidence type="ECO:0000313" key="6">
    <source>
        <dbReference type="Proteomes" id="UP000544222"/>
    </source>
</evidence>
<keyword evidence="3 5" id="KW-0418">Kinase</keyword>
<dbReference type="CDD" id="cd01167">
    <property type="entry name" value="bac_FRK"/>
    <property type="match status" value="1"/>
</dbReference>
<dbReference type="RefSeq" id="WP_183412140.1">
    <property type="nucleotide sequence ID" value="NZ_JACHYB010000001.1"/>
</dbReference>
<dbReference type="Proteomes" id="UP000544222">
    <property type="component" value="Unassembled WGS sequence"/>
</dbReference>
<proteinExistence type="inferred from homology"/>
<accession>A0A7W5DP55</accession>
<name>A0A7W5DP55_9PORP</name>
<dbReference type="EMBL" id="JACHYB010000001">
    <property type="protein sequence ID" value="MBB3186210.1"/>
    <property type="molecule type" value="Genomic_DNA"/>
</dbReference>
<reference evidence="5 6" key="1">
    <citation type="submission" date="2020-08" db="EMBL/GenBank/DDBJ databases">
        <title>Genomic Encyclopedia of Type Strains, Phase IV (KMG-IV): sequencing the most valuable type-strain genomes for metagenomic binning, comparative biology and taxonomic classification.</title>
        <authorList>
            <person name="Goeker M."/>
        </authorList>
    </citation>
    <scope>NUCLEOTIDE SEQUENCE [LARGE SCALE GENOMIC DNA]</scope>
    <source>
        <strain evidence="5 6">DSM 27471</strain>
    </source>
</reference>
<dbReference type="PANTHER" id="PTHR43085">
    <property type="entry name" value="HEXOKINASE FAMILY MEMBER"/>
    <property type="match status" value="1"/>
</dbReference>
<dbReference type="GO" id="GO:0008865">
    <property type="term" value="F:fructokinase activity"/>
    <property type="evidence" value="ECO:0007669"/>
    <property type="project" value="UniProtKB-EC"/>
</dbReference>
<evidence type="ECO:0000259" key="4">
    <source>
        <dbReference type="Pfam" id="PF00294"/>
    </source>
</evidence>
<evidence type="ECO:0000256" key="1">
    <source>
        <dbReference type="ARBA" id="ARBA00010688"/>
    </source>
</evidence>
<comment type="caution">
    <text evidence="5">The sequence shown here is derived from an EMBL/GenBank/DDBJ whole genome shotgun (WGS) entry which is preliminary data.</text>
</comment>
<dbReference type="EC" id="2.7.1.4" evidence="5"/>
<dbReference type="InterPro" id="IPR050306">
    <property type="entry name" value="PfkB_Carbo_kinase"/>
</dbReference>
<evidence type="ECO:0000256" key="3">
    <source>
        <dbReference type="ARBA" id="ARBA00022777"/>
    </source>
</evidence>
<keyword evidence="2 5" id="KW-0808">Transferase</keyword>
<dbReference type="SUPFAM" id="SSF53613">
    <property type="entry name" value="Ribokinase-like"/>
    <property type="match status" value="1"/>
</dbReference>
<protein>
    <submittedName>
        <fullName evidence="5">Fructokinase</fullName>
        <ecNumber evidence="5">2.7.1.4</ecNumber>
    </submittedName>
</protein>
<dbReference type="InterPro" id="IPR011611">
    <property type="entry name" value="PfkB_dom"/>
</dbReference>
<dbReference type="Pfam" id="PF00294">
    <property type="entry name" value="PfkB"/>
    <property type="match status" value="1"/>
</dbReference>
<organism evidence="5 6">
    <name type="scientific">Microbacter margulisiae</name>
    <dbReference type="NCBI Taxonomy" id="1350067"/>
    <lineage>
        <taxon>Bacteria</taxon>
        <taxon>Pseudomonadati</taxon>
        <taxon>Bacteroidota</taxon>
        <taxon>Bacteroidia</taxon>
        <taxon>Bacteroidales</taxon>
        <taxon>Porphyromonadaceae</taxon>
        <taxon>Microbacter</taxon>
    </lineage>
</organism>
<dbReference type="AlphaFoldDB" id="A0A7W5DP55"/>
<dbReference type="InterPro" id="IPR029056">
    <property type="entry name" value="Ribokinase-like"/>
</dbReference>
<evidence type="ECO:0000313" key="5">
    <source>
        <dbReference type="EMBL" id="MBB3186210.1"/>
    </source>
</evidence>
<dbReference type="Gene3D" id="3.40.1190.20">
    <property type="match status" value="1"/>
</dbReference>
<comment type="similarity">
    <text evidence="1">Belongs to the carbohydrate kinase PfkB family.</text>
</comment>
<sequence length="294" mass="32341">MTKQFKVAGIGELLWDILPQGKQLGGAPCNFAYHVYQAECQPFVISSLGPDASGDEILTRFDELELDKSFVQLTQGFSTGTVTISLDVNGIPSYIIQENVAWDNMIWNNSLEALAKSVDAVCFGSLAQRNSVSRQTILKFLETTRPDCLKVLDINLRQSFYNRVTIIRSLEFANILKLNDDELLVVAGLLGLQGTDDELMSQLMQKFSLKLVAVTKGDKGSILMTSKEKSFMEVPKVKIADTVGAGDSFTAILVAGLLRNEELKRIHKTATQIAAFVCTQKGATPKLPKSLLKF</sequence>
<evidence type="ECO:0000256" key="2">
    <source>
        <dbReference type="ARBA" id="ARBA00022679"/>
    </source>
</evidence>
<dbReference type="PANTHER" id="PTHR43085:SF57">
    <property type="entry name" value="CARBOHYDRATE KINASE PFKB DOMAIN-CONTAINING PROTEIN"/>
    <property type="match status" value="1"/>
</dbReference>
<gene>
    <name evidence="5" type="ORF">FHX64_000373</name>
</gene>
<feature type="domain" description="Carbohydrate kinase PfkB" evidence="4">
    <location>
        <begin position="22"/>
        <end position="289"/>
    </location>
</feature>